<dbReference type="EMBL" id="FQYP01000008">
    <property type="protein sequence ID" value="SHJ39871.1"/>
    <property type="molecule type" value="Genomic_DNA"/>
</dbReference>
<keyword evidence="10" id="KW-1185">Reference proteome</keyword>
<dbReference type="AlphaFoldDB" id="A0A1M6IZI2"/>
<dbReference type="GO" id="GO:0020037">
    <property type="term" value="F:heme binding"/>
    <property type="evidence" value="ECO:0007669"/>
    <property type="project" value="InterPro"/>
</dbReference>
<gene>
    <name evidence="9" type="ORF">SAMN04488508_108158</name>
</gene>
<name>A0A1M6IZI2_9FLAO</name>
<protein>
    <submittedName>
        <fullName evidence="9">Cytochrome c peroxidase</fullName>
    </submittedName>
</protein>
<keyword evidence="5" id="KW-0560">Oxidoreductase</keyword>
<keyword evidence="6 7" id="KW-0408">Iron</keyword>
<organism evidence="9 10">
    <name type="scientific">Aquimarina spongiae</name>
    <dbReference type="NCBI Taxonomy" id="570521"/>
    <lineage>
        <taxon>Bacteria</taxon>
        <taxon>Pseudomonadati</taxon>
        <taxon>Bacteroidota</taxon>
        <taxon>Flavobacteriia</taxon>
        <taxon>Flavobacteriales</taxon>
        <taxon>Flavobacteriaceae</taxon>
        <taxon>Aquimarina</taxon>
    </lineage>
</organism>
<dbReference type="InterPro" id="IPR036909">
    <property type="entry name" value="Cyt_c-like_dom_sf"/>
</dbReference>
<evidence type="ECO:0000313" key="10">
    <source>
        <dbReference type="Proteomes" id="UP000184432"/>
    </source>
</evidence>
<dbReference type="PANTHER" id="PTHR30600:SF10">
    <property type="entry name" value="BLL6722 PROTEIN"/>
    <property type="match status" value="1"/>
</dbReference>
<dbReference type="STRING" id="570521.SAMN04488508_108158"/>
<evidence type="ECO:0000256" key="1">
    <source>
        <dbReference type="ARBA" id="ARBA00004196"/>
    </source>
</evidence>
<dbReference type="Pfam" id="PF03150">
    <property type="entry name" value="CCP_MauG"/>
    <property type="match status" value="1"/>
</dbReference>
<evidence type="ECO:0000256" key="7">
    <source>
        <dbReference type="PROSITE-ProRule" id="PRU00433"/>
    </source>
</evidence>
<keyword evidence="3 7" id="KW-0479">Metal-binding</keyword>
<dbReference type="InterPro" id="IPR004852">
    <property type="entry name" value="Di-haem_cyt_c_peroxidsae"/>
</dbReference>
<evidence type="ECO:0000256" key="5">
    <source>
        <dbReference type="ARBA" id="ARBA00023002"/>
    </source>
</evidence>
<keyword evidence="4" id="KW-0732">Signal</keyword>
<evidence type="ECO:0000256" key="6">
    <source>
        <dbReference type="ARBA" id="ARBA00023004"/>
    </source>
</evidence>
<comment type="subcellular location">
    <subcellularLocation>
        <location evidence="1">Cell envelope</location>
    </subcellularLocation>
</comment>
<dbReference type="GO" id="GO:0030313">
    <property type="term" value="C:cell envelope"/>
    <property type="evidence" value="ECO:0007669"/>
    <property type="project" value="UniProtKB-SubCell"/>
</dbReference>
<dbReference type="Gene3D" id="1.10.760.10">
    <property type="entry name" value="Cytochrome c-like domain"/>
    <property type="match status" value="2"/>
</dbReference>
<dbReference type="InterPro" id="IPR051395">
    <property type="entry name" value="Cytochrome_c_Peroxidase/MauG"/>
</dbReference>
<dbReference type="PANTHER" id="PTHR30600">
    <property type="entry name" value="CYTOCHROME C PEROXIDASE-RELATED"/>
    <property type="match status" value="1"/>
</dbReference>
<proteinExistence type="predicted"/>
<evidence type="ECO:0000259" key="8">
    <source>
        <dbReference type="PROSITE" id="PS51007"/>
    </source>
</evidence>
<dbReference type="GO" id="GO:0009055">
    <property type="term" value="F:electron transfer activity"/>
    <property type="evidence" value="ECO:0007669"/>
    <property type="project" value="InterPro"/>
</dbReference>
<dbReference type="Proteomes" id="UP000184432">
    <property type="component" value="Unassembled WGS sequence"/>
</dbReference>
<accession>A0A1M6IZI2</accession>
<dbReference type="GO" id="GO:0004130">
    <property type="term" value="F:cytochrome-c peroxidase activity"/>
    <property type="evidence" value="ECO:0007669"/>
    <property type="project" value="TreeGrafter"/>
</dbReference>
<dbReference type="InterPro" id="IPR009056">
    <property type="entry name" value="Cyt_c-like_dom"/>
</dbReference>
<reference evidence="10" key="1">
    <citation type="submission" date="2016-11" db="EMBL/GenBank/DDBJ databases">
        <authorList>
            <person name="Varghese N."/>
            <person name="Submissions S."/>
        </authorList>
    </citation>
    <scope>NUCLEOTIDE SEQUENCE [LARGE SCALE GENOMIC DNA]</scope>
    <source>
        <strain evidence="10">DSM 22623</strain>
    </source>
</reference>
<sequence>MTINKLLGITVFLILISCSGDDNNVDVPDDGTESSVLQQIFGDNIDLSNLYNYANQDIPVYITKDNTDTNVITDAKATLGRVLFYDKNLSVDNTIACASCHQQAFAFGDNANVSTGVNGVTGRHSMRLINSRFARETRFFWDERANTLEEQTTQPIQDHAEMGFSGQDGAPDLSDLLVKLADLEYYQELFEFAYGNTTITEERLQESLAQFIRSIQSFDAKYDIGRAQVQNDNQPFPNFTDQENLGKTLFFTPPNQNGAGCITCHGAPEFDIDPMSLNNGVIGVFGDPTATDLIVTRAPTLRDIFNYQGVLNGALMHDASAVTMVAAIEHYNEIDATGNTNLDNRLRGGPGANGQNLNLTQADILALEAFIKTLSGTNVYTDTKWSDPFVN</sequence>
<keyword evidence="9" id="KW-0575">Peroxidase</keyword>
<dbReference type="PROSITE" id="PS51007">
    <property type="entry name" value="CYTC"/>
    <property type="match status" value="2"/>
</dbReference>
<feature type="domain" description="Cytochrome c" evidence="8">
    <location>
        <begin position="75"/>
        <end position="184"/>
    </location>
</feature>
<dbReference type="GO" id="GO:0046872">
    <property type="term" value="F:metal ion binding"/>
    <property type="evidence" value="ECO:0007669"/>
    <property type="project" value="UniProtKB-KW"/>
</dbReference>
<evidence type="ECO:0000256" key="4">
    <source>
        <dbReference type="ARBA" id="ARBA00022729"/>
    </source>
</evidence>
<dbReference type="OrthoDB" id="9805202at2"/>
<keyword evidence="2 7" id="KW-0349">Heme</keyword>
<evidence type="ECO:0000313" key="9">
    <source>
        <dbReference type="EMBL" id="SHJ39871.1"/>
    </source>
</evidence>
<evidence type="ECO:0000256" key="2">
    <source>
        <dbReference type="ARBA" id="ARBA00022617"/>
    </source>
</evidence>
<evidence type="ECO:0000256" key="3">
    <source>
        <dbReference type="ARBA" id="ARBA00022723"/>
    </source>
</evidence>
<feature type="domain" description="Cytochrome c" evidence="8">
    <location>
        <begin position="241"/>
        <end position="375"/>
    </location>
</feature>
<dbReference type="SUPFAM" id="SSF46626">
    <property type="entry name" value="Cytochrome c"/>
    <property type="match status" value="2"/>
</dbReference>
<dbReference type="PROSITE" id="PS51257">
    <property type="entry name" value="PROKAR_LIPOPROTEIN"/>
    <property type="match status" value="1"/>
</dbReference>
<dbReference type="RefSeq" id="WP_073319182.1">
    <property type="nucleotide sequence ID" value="NZ_FQYP01000008.1"/>
</dbReference>